<gene>
    <name evidence="1" type="ORF">PanWU01x14_253700</name>
</gene>
<accession>A0A2P5BBI3</accession>
<sequence>MLFAMRTHDEQIVCEDCCCYLLVRQQARHCYLVSQSKSFNANNDYAALRLPKSRSAFRLSCIMDHFFCVFRCAFSKPHTDKNDSCRVLLASNYDGFHLPWFPPSHSPVHRFPPCYRGSHYTPSRPRMFTPWWYISLGAETKSANLRGNKYAGVLVSTYDSFVAHNLVSNLLVWEHHATHQFLTY</sequence>
<organism evidence="1 2">
    <name type="scientific">Parasponia andersonii</name>
    <name type="common">Sponia andersonii</name>
    <dbReference type="NCBI Taxonomy" id="3476"/>
    <lineage>
        <taxon>Eukaryota</taxon>
        <taxon>Viridiplantae</taxon>
        <taxon>Streptophyta</taxon>
        <taxon>Embryophyta</taxon>
        <taxon>Tracheophyta</taxon>
        <taxon>Spermatophyta</taxon>
        <taxon>Magnoliopsida</taxon>
        <taxon>eudicotyledons</taxon>
        <taxon>Gunneridae</taxon>
        <taxon>Pentapetalae</taxon>
        <taxon>rosids</taxon>
        <taxon>fabids</taxon>
        <taxon>Rosales</taxon>
        <taxon>Cannabaceae</taxon>
        <taxon>Parasponia</taxon>
    </lineage>
</organism>
<evidence type="ECO:0000313" key="1">
    <source>
        <dbReference type="EMBL" id="PON46147.1"/>
    </source>
</evidence>
<name>A0A2P5BBI3_PARAD</name>
<evidence type="ECO:0000313" key="2">
    <source>
        <dbReference type="Proteomes" id="UP000237105"/>
    </source>
</evidence>
<dbReference type="EMBL" id="JXTB01000317">
    <property type="protein sequence ID" value="PON46147.1"/>
    <property type="molecule type" value="Genomic_DNA"/>
</dbReference>
<comment type="caution">
    <text evidence="1">The sequence shown here is derived from an EMBL/GenBank/DDBJ whole genome shotgun (WGS) entry which is preliminary data.</text>
</comment>
<proteinExistence type="predicted"/>
<keyword evidence="2" id="KW-1185">Reference proteome</keyword>
<protein>
    <submittedName>
        <fullName evidence="1">Uncharacterized protein</fullName>
    </submittedName>
</protein>
<dbReference type="AlphaFoldDB" id="A0A2P5BBI3"/>
<dbReference type="Proteomes" id="UP000237105">
    <property type="component" value="Unassembled WGS sequence"/>
</dbReference>
<reference evidence="2" key="1">
    <citation type="submission" date="2016-06" db="EMBL/GenBank/DDBJ databases">
        <title>Parallel loss of symbiosis genes in relatives of nitrogen-fixing non-legume Parasponia.</title>
        <authorList>
            <person name="Van Velzen R."/>
            <person name="Holmer R."/>
            <person name="Bu F."/>
            <person name="Rutten L."/>
            <person name="Van Zeijl A."/>
            <person name="Liu W."/>
            <person name="Santuari L."/>
            <person name="Cao Q."/>
            <person name="Sharma T."/>
            <person name="Shen D."/>
            <person name="Roswanjaya Y."/>
            <person name="Wardhani T."/>
            <person name="Kalhor M.S."/>
            <person name="Jansen J."/>
            <person name="Van den Hoogen J."/>
            <person name="Gungor B."/>
            <person name="Hartog M."/>
            <person name="Hontelez J."/>
            <person name="Verver J."/>
            <person name="Yang W.-C."/>
            <person name="Schijlen E."/>
            <person name="Repin R."/>
            <person name="Schilthuizen M."/>
            <person name="Schranz E."/>
            <person name="Heidstra R."/>
            <person name="Miyata K."/>
            <person name="Fedorova E."/>
            <person name="Kohlen W."/>
            <person name="Bisseling T."/>
            <person name="Smit S."/>
            <person name="Geurts R."/>
        </authorList>
    </citation>
    <scope>NUCLEOTIDE SEQUENCE [LARGE SCALE GENOMIC DNA]</scope>
    <source>
        <strain evidence="2">cv. WU1-14</strain>
    </source>
</reference>